<evidence type="ECO:0000256" key="1">
    <source>
        <dbReference type="SAM" id="Phobius"/>
    </source>
</evidence>
<protein>
    <submittedName>
        <fullName evidence="2">Uncharacterized protein</fullName>
    </submittedName>
</protein>
<keyword evidence="1" id="KW-0812">Transmembrane</keyword>
<feature type="transmembrane region" description="Helical" evidence="1">
    <location>
        <begin position="12"/>
        <end position="28"/>
    </location>
</feature>
<dbReference type="AlphaFoldDB" id="A0A9D1JEM5"/>
<feature type="transmembrane region" description="Helical" evidence="1">
    <location>
        <begin position="34"/>
        <end position="51"/>
    </location>
</feature>
<reference evidence="2" key="2">
    <citation type="journal article" date="2021" name="PeerJ">
        <title>Extensive microbial diversity within the chicken gut microbiome revealed by metagenomics and culture.</title>
        <authorList>
            <person name="Gilroy R."/>
            <person name="Ravi A."/>
            <person name="Getino M."/>
            <person name="Pursley I."/>
            <person name="Horton D.L."/>
            <person name="Alikhan N.F."/>
            <person name="Baker D."/>
            <person name="Gharbi K."/>
            <person name="Hall N."/>
            <person name="Watson M."/>
            <person name="Adriaenssens E.M."/>
            <person name="Foster-Nyarko E."/>
            <person name="Jarju S."/>
            <person name="Secka A."/>
            <person name="Antonio M."/>
            <person name="Oren A."/>
            <person name="Chaudhuri R.R."/>
            <person name="La Ragione R."/>
            <person name="Hildebrand F."/>
            <person name="Pallen M.J."/>
        </authorList>
    </citation>
    <scope>NUCLEOTIDE SEQUENCE</scope>
    <source>
        <strain evidence="2">ChiW13-3771</strain>
    </source>
</reference>
<dbReference type="EMBL" id="DVHN01000193">
    <property type="protein sequence ID" value="HIR89940.1"/>
    <property type="molecule type" value="Genomic_DNA"/>
</dbReference>
<keyword evidence="1" id="KW-0472">Membrane</keyword>
<sequence>MSALAWNAKRILLLLSWIFVCVVLMIVLPEHKIISFIIAVIFAGITSKIFYHCPHCGKMVDLRIFIHHDTKCSNCGNNLVGDFRYKEN</sequence>
<evidence type="ECO:0000313" key="2">
    <source>
        <dbReference type="EMBL" id="HIR89940.1"/>
    </source>
</evidence>
<dbReference type="Gene3D" id="2.20.28.30">
    <property type="entry name" value="RNA polymerase ii, chain L"/>
    <property type="match status" value="1"/>
</dbReference>
<keyword evidence="1" id="KW-1133">Transmembrane helix</keyword>
<accession>A0A9D1JEM5</accession>
<organism evidence="2 3">
    <name type="scientific">Candidatus Fimimorpha faecalis</name>
    <dbReference type="NCBI Taxonomy" id="2840824"/>
    <lineage>
        <taxon>Bacteria</taxon>
        <taxon>Bacillati</taxon>
        <taxon>Bacillota</taxon>
        <taxon>Clostridia</taxon>
        <taxon>Eubacteriales</taxon>
        <taxon>Candidatus Fimimorpha</taxon>
    </lineage>
</organism>
<name>A0A9D1JEM5_9FIRM</name>
<proteinExistence type="predicted"/>
<gene>
    <name evidence="2" type="ORF">IAC96_13430</name>
</gene>
<comment type="caution">
    <text evidence="2">The sequence shown here is derived from an EMBL/GenBank/DDBJ whole genome shotgun (WGS) entry which is preliminary data.</text>
</comment>
<dbReference type="Proteomes" id="UP000824201">
    <property type="component" value="Unassembled WGS sequence"/>
</dbReference>
<evidence type="ECO:0000313" key="3">
    <source>
        <dbReference type="Proteomes" id="UP000824201"/>
    </source>
</evidence>
<reference evidence="2" key="1">
    <citation type="submission" date="2020-10" db="EMBL/GenBank/DDBJ databases">
        <authorList>
            <person name="Gilroy R."/>
        </authorList>
    </citation>
    <scope>NUCLEOTIDE SEQUENCE</scope>
    <source>
        <strain evidence="2">ChiW13-3771</strain>
    </source>
</reference>